<feature type="domain" description="USP" evidence="2">
    <location>
        <begin position="1"/>
        <end position="302"/>
    </location>
</feature>
<gene>
    <name evidence="3" type="primary">usp47</name>
    <name evidence="3" type="ORF">SNAT2548_LOCUS28893</name>
</gene>
<dbReference type="InterPro" id="IPR001394">
    <property type="entry name" value="Peptidase_C19_UCH"/>
</dbReference>
<dbReference type="InterPro" id="IPR050164">
    <property type="entry name" value="Peptidase_C19"/>
</dbReference>
<dbReference type="Gene3D" id="3.90.70.10">
    <property type="entry name" value="Cysteine proteinases"/>
    <property type="match status" value="1"/>
</dbReference>
<feature type="region of interest" description="Disordered" evidence="1">
    <location>
        <begin position="486"/>
        <end position="526"/>
    </location>
</feature>
<evidence type="ECO:0000259" key="2">
    <source>
        <dbReference type="PROSITE" id="PS50235"/>
    </source>
</evidence>
<dbReference type="EMBL" id="CAJNDS010002536">
    <property type="protein sequence ID" value="CAE7516206.1"/>
    <property type="molecule type" value="Genomic_DNA"/>
</dbReference>
<organism evidence="3 4">
    <name type="scientific">Symbiodinium natans</name>
    <dbReference type="NCBI Taxonomy" id="878477"/>
    <lineage>
        <taxon>Eukaryota</taxon>
        <taxon>Sar</taxon>
        <taxon>Alveolata</taxon>
        <taxon>Dinophyceae</taxon>
        <taxon>Suessiales</taxon>
        <taxon>Symbiodiniaceae</taxon>
        <taxon>Symbiodinium</taxon>
    </lineage>
</organism>
<evidence type="ECO:0000256" key="1">
    <source>
        <dbReference type="SAM" id="MobiDB-lite"/>
    </source>
</evidence>
<accession>A0A812TDR0</accession>
<evidence type="ECO:0000313" key="4">
    <source>
        <dbReference type="Proteomes" id="UP000604046"/>
    </source>
</evidence>
<dbReference type="GO" id="GO:0004843">
    <property type="term" value="F:cysteine-type deubiquitinase activity"/>
    <property type="evidence" value="ECO:0007669"/>
    <property type="project" value="InterPro"/>
</dbReference>
<sequence length="526" mass="58049">MNSLLQALFYTPEFRLALYGFEHSPELHGEASRCIPLQLQKLFAELQLSVAGAASTKELTAACGFTGRDAMQQHDVQELCRVLFDALERSSSLLADTIRELYAGKATSYIRCKEEINGKIYESARTEKYMDLQVPIQDCRSLEEALRKLVEPEVMDGDNRWLCEDLGQKVDALKGLTIESLPKILCVQLLRFVFDVETMRRKKLSDVVALPLVIDLAFLTPAHGGTCLYQLAAVCLHSGTAHGGHYHAYTQDPCSGTWRDCNDSRVQVLSQSQRSALFGPAEGEQHQALHSSDAYFLLYRRAAEGTTVPAVQDGSRSQRLLLGTFSDLKDDAIPPSLRDSVLAENQHLTRLQRAYDLHRKLMEVRVFLPMAADRALQHYAAVQLEALGVAAPEASPEMSVTVKTSNQRQPGTVLRKALRFDGKQGTLCKKALGSLDHAWCRDVDIAALNCARLRLYDPWRGLPGRPLGDGPLGDCLGNSGTVIMELPNGSGSPAGKNPVSDGFRLPSRRRVKSLEAETKPAHDPRA</sequence>
<dbReference type="GO" id="GO:0005829">
    <property type="term" value="C:cytosol"/>
    <property type="evidence" value="ECO:0007669"/>
    <property type="project" value="TreeGrafter"/>
</dbReference>
<reference evidence="3" key="1">
    <citation type="submission" date="2021-02" db="EMBL/GenBank/DDBJ databases">
        <authorList>
            <person name="Dougan E. K."/>
            <person name="Rhodes N."/>
            <person name="Thang M."/>
            <person name="Chan C."/>
        </authorList>
    </citation>
    <scope>NUCLEOTIDE SEQUENCE</scope>
</reference>
<dbReference type="GO" id="GO:0005634">
    <property type="term" value="C:nucleus"/>
    <property type="evidence" value="ECO:0007669"/>
    <property type="project" value="TreeGrafter"/>
</dbReference>
<dbReference type="InterPro" id="IPR028889">
    <property type="entry name" value="USP"/>
</dbReference>
<dbReference type="InterPro" id="IPR018200">
    <property type="entry name" value="USP_CS"/>
</dbReference>
<comment type="caution">
    <text evidence="3">The sequence shown here is derived from an EMBL/GenBank/DDBJ whole genome shotgun (WGS) entry which is preliminary data.</text>
</comment>
<evidence type="ECO:0000313" key="3">
    <source>
        <dbReference type="EMBL" id="CAE7516206.1"/>
    </source>
</evidence>
<dbReference type="OrthoDB" id="289038at2759"/>
<dbReference type="GO" id="GO:0016579">
    <property type="term" value="P:protein deubiquitination"/>
    <property type="evidence" value="ECO:0007669"/>
    <property type="project" value="InterPro"/>
</dbReference>
<dbReference type="AlphaFoldDB" id="A0A812TDR0"/>
<name>A0A812TDR0_9DINO</name>
<proteinExistence type="predicted"/>
<keyword evidence="4" id="KW-1185">Reference proteome</keyword>
<dbReference type="InterPro" id="IPR038765">
    <property type="entry name" value="Papain-like_cys_pep_sf"/>
</dbReference>
<feature type="compositionally biased region" description="Basic and acidic residues" evidence="1">
    <location>
        <begin position="512"/>
        <end position="526"/>
    </location>
</feature>
<dbReference type="PANTHER" id="PTHR24006">
    <property type="entry name" value="UBIQUITIN CARBOXYL-TERMINAL HYDROLASE"/>
    <property type="match status" value="1"/>
</dbReference>
<dbReference type="PROSITE" id="PS50235">
    <property type="entry name" value="USP_3"/>
    <property type="match status" value="1"/>
</dbReference>
<dbReference type="PANTHER" id="PTHR24006:SF702">
    <property type="entry name" value="UBIQUITIN CARBOXYL-TERMINAL HYDROLASE 47"/>
    <property type="match status" value="1"/>
</dbReference>
<dbReference type="Pfam" id="PF00443">
    <property type="entry name" value="UCH"/>
    <property type="match status" value="1"/>
</dbReference>
<dbReference type="Proteomes" id="UP000604046">
    <property type="component" value="Unassembled WGS sequence"/>
</dbReference>
<dbReference type="SUPFAM" id="SSF54001">
    <property type="entry name" value="Cysteine proteinases"/>
    <property type="match status" value="1"/>
</dbReference>
<protein>
    <submittedName>
        <fullName evidence="3">Usp47 protein</fullName>
    </submittedName>
</protein>
<dbReference type="PROSITE" id="PS00973">
    <property type="entry name" value="USP_2"/>
    <property type="match status" value="1"/>
</dbReference>